<sequence>MLQNINIQGDNTKNVTIVNDVFVGNINFTNGGILQLSGNLTTPNIDFGANSGTLEFNGNNTYSLNAVITNGQTSILNVLTTLKATDATIGTVKTINIRQAGTPQIFTIQANNGNLALLSSPNSIINFGDADSQLTLSALIDQTVTFANSLKGIVGGGGIINLDGNGNNLTVSGNNGTTLGTVGND</sequence>
<dbReference type="EMBL" id="AP019563">
    <property type="protein sequence ID" value="BBJ31510.1"/>
    <property type="molecule type" value="Genomic_DNA"/>
</dbReference>
<keyword evidence="2" id="KW-1185">Reference proteome</keyword>
<name>A0A510G772_9RICK</name>
<accession>A0A510G772</accession>
<dbReference type="RefSeq" id="WP_232049328.1">
    <property type="nucleotide sequence ID" value="NZ_AP019563.1"/>
</dbReference>
<dbReference type="Proteomes" id="UP000321183">
    <property type="component" value="Chromosome"/>
</dbReference>
<evidence type="ECO:0008006" key="3">
    <source>
        <dbReference type="Google" id="ProtNLM"/>
    </source>
</evidence>
<protein>
    <recommendedName>
        <fullName evidence="3">Outer membrane protein A</fullName>
    </recommendedName>
</protein>
<dbReference type="AlphaFoldDB" id="A0A510G772"/>
<organism evidence="1 2">
    <name type="scientific">Rickettsia asiatica</name>
    <dbReference type="NCBI Taxonomy" id="238800"/>
    <lineage>
        <taxon>Bacteria</taxon>
        <taxon>Pseudomonadati</taxon>
        <taxon>Pseudomonadota</taxon>
        <taxon>Alphaproteobacteria</taxon>
        <taxon>Rickettsiales</taxon>
        <taxon>Rickettsiaceae</taxon>
        <taxon>Rickettsieae</taxon>
        <taxon>Rickettsia</taxon>
        <taxon>spotted fever group</taxon>
    </lineage>
</organism>
<proteinExistence type="predicted"/>
<dbReference type="KEGG" id="ras:RAS_06190"/>
<evidence type="ECO:0000313" key="2">
    <source>
        <dbReference type="Proteomes" id="UP000321183"/>
    </source>
</evidence>
<evidence type="ECO:0000313" key="1">
    <source>
        <dbReference type="EMBL" id="BBJ31510.1"/>
    </source>
</evidence>
<reference evidence="1 2" key="1">
    <citation type="submission" date="2019-04" db="EMBL/GenBank/DDBJ databases">
        <title>Draft genome sequence of Rickettsia asiatica Maytaro1284.</title>
        <authorList>
            <person name="Thu M."/>
            <person name="Qiu Y."/>
            <person name="Nakao R."/>
        </authorList>
    </citation>
    <scope>NUCLEOTIDE SEQUENCE [LARGE SCALE GENOMIC DNA]</scope>
    <source>
        <strain evidence="1 2">Maytaro1284</strain>
    </source>
</reference>
<gene>
    <name evidence="1" type="ORF">RAS_06190</name>
</gene>